<organism evidence="1">
    <name type="scientific">Streptococcus pneumoniae</name>
    <dbReference type="NCBI Taxonomy" id="1313"/>
    <lineage>
        <taxon>Bacteria</taxon>
        <taxon>Bacillati</taxon>
        <taxon>Bacillota</taxon>
        <taxon>Bacilli</taxon>
        <taxon>Lactobacillales</taxon>
        <taxon>Streptococcaceae</taxon>
        <taxon>Streptococcus</taxon>
    </lineage>
</organism>
<accession>A0A060QSN6</accession>
<sequence length="149" mass="17467">MKALNKESILDCDELETELHGAEIKQLDEQLFLMRNYPCEFEVTFLDDYHKKHNYPLFYESFLQNVMEFLESQDIKNGVDAFVDDNHNLVFVLYGQGYRAEGKEGILTTQVTVKAYDEDKKPINFANLLDSLIVSEYQMEPNLWEVSHD</sequence>
<dbReference type="AlphaFoldDB" id="A0A060QSN6"/>
<name>A0A060QSN6_STREE</name>
<evidence type="ECO:0000313" key="1">
    <source>
        <dbReference type="EMBL" id="CDL73894.1"/>
    </source>
</evidence>
<reference evidence="1" key="1">
    <citation type="submission" date="2013-12" db="EMBL/GenBank/DDBJ databases">
        <authorList>
            <person name="Croucher N."/>
        </authorList>
    </citation>
    <scope>NUCLEOTIDE SEQUENCE</scope>
    <source>
        <strain evidence="1">PT1175</strain>
    </source>
</reference>
<dbReference type="EMBL" id="HG799495">
    <property type="protein sequence ID" value="CDL73894.1"/>
    <property type="molecule type" value="Genomic_DNA"/>
</dbReference>
<proteinExistence type="predicted"/>
<protein>
    <submittedName>
        <fullName evidence="1">Uncharacterized protein</fullName>
    </submittedName>
</protein>
<reference evidence="1" key="2">
    <citation type="journal article" date="2014" name="BMC Biol.">
        <title>Variable recombination dynamics during the emergence, transmission and 'disarming' of a multidrug-resistant pneumococcal clone.</title>
        <authorList>
            <person name="Croucher N.J."/>
            <person name="Hanage W.P."/>
            <person name="Harris S.R."/>
            <person name="McGee L."/>
            <person name="van der Linden M."/>
            <person name="de Lencastre H."/>
            <person name="Sa-Leao R."/>
            <person name="Song J.H."/>
            <person name="Ko K.S."/>
            <person name="Beall B."/>
            <person name="Klugman K.P."/>
            <person name="Parkhill J."/>
            <person name="Tomasz A."/>
            <person name="Kristinsson K.G."/>
            <person name="Bentley S.D."/>
        </authorList>
    </citation>
    <scope>NUCLEOTIDE SEQUENCE</scope>
    <source>
        <strain evidence="1">PT1175</strain>
    </source>
</reference>
<dbReference type="RefSeq" id="WP_050078098.1">
    <property type="nucleotide sequence ID" value="NZ_CGAQ01000001.1"/>
</dbReference>